<evidence type="ECO:0000313" key="9">
    <source>
        <dbReference type="EMBL" id="KLC09364.1"/>
    </source>
</evidence>
<evidence type="ECO:0000313" key="10">
    <source>
        <dbReference type="EMBL" id="NEL75921.1"/>
    </source>
</evidence>
<evidence type="ECO:0000256" key="7">
    <source>
        <dbReference type="ARBA" id="ARBA00023326"/>
    </source>
</evidence>
<comment type="similarity">
    <text evidence="2">Belongs to the glycosyl hydrolase 8 (cellulase D) family.</text>
</comment>
<comment type="caution">
    <text evidence="10">The sequence shown here is derived from an EMBL/GenBank/DDBJ whole genome shotgun (WGS) entry which is preliminary data.</text>
</comment>
<name>A0A0G9AB41_XANPE</name>
<keyword evidence="7" id="KW-0119">Carbohydrate metabolism</keyword>
<evidence type="ECO:0000313" key="11">
    <source>
        <dbReference type="EMBL" id="RXD57692.1"/>
    </source>
</evidence>
<dbReference type="EC" id="3.2.1.4" evidence="3"/>
<protein>
    <recommendedName>
        <fullName evidence="3">cellulase</fullName>
        <ecNumber evidence="3">3.2.1.4</ecNumber>
    </recommendedName>
</protein>
<dbReference type="EMBL" id="JAAGYU010000020">
    <property type="protein sequence ID" value="NEL75921.1"/>
    <property type="molecule type" value="Genomic_DNA"/>
</dbReference>
<dbReference type="PROSITE" id="PS51318">
    <property type="entry name" value="TAT"/>
    <property type="match status" value="1"/>
</dbReference>
<evidence type="ECO:0000313" key="14">
    <source>
        <dbReference type="Proteomes" id="UP000471082"/>
    </source>
</evidence>
<evidence type="ECO:0000256" key="2">
    <source>
        <dbReference type="ARBA" id="ARBA00009209"/>
    </source>
</evidence>
<dbReference type="GO" id="GO:0008810">
    <property type="term" value="F:cellulase activity"/>
    <property type="evidence" value="ECO:0007669"/>
    <property type="project" value="UniProtKB-EC"/>
</dbReference>
<dbReference type="Proteomes" id="UP000289372">
    <property type="component" value="Unassembled WGS sequence"/>
</dbReference>
<dbReference type="Pfam" id="PF01270">
    <property type="entry name" value="Glyco_hydro_8"/>
    <property type="match status" value="1"/>
</dbReference>
<dbReference type="InterPro" id="IPR002037">
    <property type="entry name" value="Glyco_hydro_8"/>
</dbReference>
<evidence type="ECO:0000256" key="5">
    <source>
        <dbReference type="ARBA" id="ARBA00023001"/>
    </source>
</evidence>
<dbReference type="InterPro" id="IPR008928">
    <property type="entry name" value="6-hairpin_glycosidase_sf"/>
</dbReference>
<dbReference type="Gene3D" id="1.50.10.10">
    <property type="match status" value="1"/>
</dbReference>
<dbReference type="InterPro" id="IPR006311">
    <property type="entry name" value="TAT_signal"/>
</dbReference>
<organism evidence="10 14">
    <name type="scientific">Xanthomonas perforans</name>
    <dbReference type="NCBI Taxonomy" id="442694"/>
    <lineage>
        <taxon>Bacteria</taxon>
        <taxon>Pseudomonadati</taxon>
        <taxon>Pseudomonadota</taxon>
        <taxon>Gammaproteobacteria</taxon>
        <taxon>Lysobacterales</taxon>
        <taxon>Lysobacteraceae</taxon>
        <taxon>Xanthomonas</taxon>
    </lineage>
</organism>
<dbReference type="Proteomes" id="UP000035369">
    <property type="component" value="Unassembled WGS sequence"/>
</dbReference>
<reference evidence="10 14" key="3">
    <citation type="submission" date="2019-11" db="EMBL/GenBank/DDBJ databases">
        <title>Genome-resolved metagenomics to study the prevalence of co-infection and intraspecific heterogeneity among plant pathogen metapopulations.</title>
        <authorList>
            <person name="Newberry E."/>
            <person name="Bhandari R."/>
            <person name="Kemble J."/>
            <person name="Sikora E."/>
            <person name="Potnis N."/>
        </authorList>
    </citation>
    <scope>NUCLEOTIDE SEQUENCE [LARGE SCALE GENOMIC DNA]</scope>
    <source>
        <strain evidence="10">Xp_Tom_Tuscaloosa_18b</strain>
    </source>
</reference>
<dbReference type="NCBIfam" id="NF008305">
    <property type="entry name" value="PRK11097.1"/>
    <property type="match status" value="1"/>
</dbReference>
<gene>
    <name evidence="10" type="primary">bcsZ</name>
    <name evidence="11" type="ORF">DB769_00105</name>
    <name evidence="10" type="ORF">G3W61_06580</name>
    <name evidence="9" type="ORF">XP315_02555</name>
</gene>
<evidence type="ECO:0000313" key="13">
    <source>
        <dbReference type="Proteomes" id="UP000289372"/>
    </source>
</evidence>
<dbReference type="EMBL" id="JZUY01000032">
    <property type="protein sequence ID" value="KLC09364.1"/>
    <property type="molecule type" value="Genomic_DNA"/>
</dbReference>
<keyword evidence="12" id="KW-1185">Reference proteome</keyword>
<dbReference type="KEGG" id="xpe:BJD13_21560"/>
<keyword evidence="5" id="KW-0136">Cellulose degradation</keyword>
<dbReference type="PRINTS" id="PR00735">
    <property type="entry name" value="GLHYDRLASE8"/>
</dbReference>
<evidence type="ECO:0000256" key="4">
    <source>
        <dbReference type="ARBA" id="ARBA00022801"/>
    </source>
</evidence>
<reference evidence="9 12" key="1">
    <citation type="submission" date="2015-02" db="EMBL/GenBank/DDBJ databases">
        <title>Whole genome sequencing of multiple isolates of three species of pepper and tomato-infecting xanthomonads reveals genetic diversity in field strains and pinpoints effectors responsible for host specificity.</title>
        <authorList>
            <person name="Schwartz A."/>
            <person name="Dahlbeck D."/>
            <person name="Staskawicz B."/>
            <person name="Bart R."/>
            <person name="Potnis N."/>
            <person name="Minsavage G."/>
            <person name="Timilsina S."/>
            <person name="Goss E."/>
            <person name="Jones J."/>
            <person name="Vallad G."/>
            <person name="Barak J."/>
            <person name="Miller S."/>
            <person name="Ritchie D."/>
            <person name="Martins J.Jr."/>
            <person name="Patane J.S."/>
            <person name="Setubal J.C."/>
        </authorList>
    </citation>
    <scope>NUCLEOTIDE SEQUENCE [LARGE SCALE GENOMIC DNA]</scope>
    <source>
        <strain evidence="9 12">Xp3-15</strain>
    </source>
</reference>
<sequence>MSAHAHTGGMTRRRLLHAGALAGVAALLPAAARAAPSQCGPWPLWSAFVDKHIQPDGRVVDFLNPDQRSTSEGQSYALFFALVNNDQVLFDKVLSWTRHNLCGGRPDLNLPAWLWGRDGSGAWRVLDANTASDGELWIAYALLEAGRLWSRPGYLKAGQQMLQLIRTQEVATLPGLGPMLLPGRTGFVDNGRWTLNPSYLPIQVLRRCANADPKGPWAAIAANSARLLRDSAPVGFAPDWTVWDGKTFNADPKRGNVGSYDAIRVYLWAGMLDAGEPLRARLLKDLSGPADLLAAQQTPAEKIDTARGVGTGALPVGFSAALLPYLSALGKPALLKAQAQRVPAATQPAAAALPYFERTLALFGQGWLENRYRFAADGRLLPAWRTPACAATT</sequence>
<keyword evidence="6 10" id="KW-0326">Glycosidase</keyword>
<dbReference type="AlphaFoldDB" id="A0A0G9AB41"/>
<dbReference type="InterPro" id="IPR012341">
    <property type="entry name" value="6hp_glycosidase-like_sf"/>
</dbReference>
<keyword evidence="7" id="KW-0624">Polysaccharide degradation</keyword>
<accession>A0A0G9AB41</accession>
<evidence type="ECO:0000256" key="8">
    <source>
        <dbReference type="SAM" id="SignalP"/>
    </source>
</evidence>
<dbReference type="EMBL" id="PUUL01000001">
    <property type="protein sequence ID" value="RXD57692.1"/>
    <property type="molecule type" value="Genomic_DNA"/>
</dbReference>
<reference evidence="11 13" key="2">
    <citation type="submission" date="2018-02" db="EMBL/GenBank/DDBJ databases">
        <title>Characterization of Xanthomonas diversity in transplant houses and field plants.</title>
        <authorList>
            <person name="Abrahamian P."/>
            <person name="Timilsina S."/>
            <person name="Minsavage G.V."/>
            <person name="Goss E.M."/>
            <person name="Jones J.B."/>
            <person name="Vallad G.E."/>
        </authorList>
    </citation>
    <scope>NUCLEOTIDE SEQUENCE [LARGE SCALE GENOMIC DNA]</scope>
    <source>
        <strain evidence="11 13">GEV2132</strain>
    </source>
</reference>
<dbReference type="SUPFAM" id="SSF48208">
    <property type="entry name" value="Six-hairpin glycosidases"/>
    <property type="match status" value="1"/>
</dbReference>
<keyword evidence="8" id="KW-0732">Signal</keyword>
<evidence type="ECO:0000313" key="12">
    <source>
        <dbReference type="Proteomes" id="UP000035369"/>
    </source>
</evidence>
<feature type="chain" id="PRO_5044542866" description="cellulase" evidence="8">
    <location>
        <begin position="35"/>
        <end position="393"/>
    </location>
</feature>
<feature type="signal peptide" evidence="8">
    <location>
        <begin position="1"/>
        <end position="34"/>
    </location>
</feature>
<evidence type="ECO:0000256" key="1">
    <source>
        <dbReference type="ARBA" id="ARBA00000966"/>
    </source>
</evidence>
<proteinExistence type="inferred from homology"/>
<dbReference type="GeneID" id="61776038"/>
<evidence type="ECO:0000256" key="3">
    <source>
        <dbReference type="ARBA" id="ARBA00012601"/>
    </source>
</evidence>
<comment type="catalytic activity">
    <reaction evidence="1">
        <text>Endohydrolysis of (1-&gt;4)-beta-D-glucosidic linkages in cellulose, lichenin and cereal beta-D-glucans.</text>
        <dbReference type="EC" id="3.2.1.4"/>
    </reaction>
</comment>
<dbReference type="GO" id="GO:0030245">
    <property type="term" value="P:cellulose catabolic process"/>
    <property type="evidence" value="ECO:0007669"/>
    <property type="project" value="UniProtKB-KW"/>
</dbReference>
<evidence type="ECO:0000256" key="6">
    <source>
        <dbReference type="ARBA" id="ARBA00023295"/>
    </source>
</evidence>
<keyword evidence="4 10" id="KW-0378">Hydrolase</keyword>
<dbReference type="Proteomes" id="UP000471082">
    <property type="component" value="Unassembled WGS sequence"/>
</dbReference>
<dbReference type="RefSeq" id="WP_008573765.1">
    <property type="nucleotide sequence ID" value="NZ_CP018475.1"/>
</dbReference>